<proteinExistence type="inferred from homology"/>
<feature type="domain" description="Flavoprotein" evidence="8">
    <location>
        <begin position="3"/>
        <end position="186"/>
    </location>
</feature>
<evidence type="ECO:0000313" key="9">
    <source>
        <dbReference type="EMBL" id="TRO80674.1"/>
    </source>
</evidence>
<keyword evidence="3 7" id="KW-0288">FMN</keyword>
<keyword evidence="2 7" id="KW-0285">Flavoprotein</keyword>
<comment type="similarity">
    <text evidence="6 7">Belongs to the UbiX/PAD1 family.</text>
</comment>
<keyword evidence="10" id="KW-1185">Reference proteome</keyword>
<protein>
    <recommendedName>
        <fullName evidence="7">Flavin prenyltransferase UbiX</fullName>
        <ecNumber evidence="7">2.5.1.129</ecNumber>
    </recommendedName>
</protein>
<evidence type="ECO:0000256" key="4">
    <source>
        <dbReference type="ARBA" id="ARBA00022679"/>
    </source>
</evidence>
<comment type="caution">
    <text evidence="7">Lacks conserved residue(s) required for the propagation of feature annotation.</text>
</comment>
<keyword evidence="4 7" id="KW-0808">Transferase</keyword>
<feature type="binding site" evidence="7">
    <location>
        <position position="36"/>
    </location>
    <ligand>
        <name>FMN</name>
        <dbReference type="ChEBI" id="CHEBI:58210"/>
    </ligand>
</feature>
<dbReference type="NCBIfam" id="NF004685">
    <property type="entry name" value="PRK06029.1"/>
    <property type="match status" value="1"/>
</dbReference>
<dbReference type="NCBIfam" id="TIGR00421">
    <property type="entry name" value="ubiX_pad"/>
    <property type="match status" value="1"/>
</dbReference>
<dbReference type="AlphaFoldDB" id="A0A550JBS0"/>
<dbReference type="EC" id="2.5.1.129" evidence="7"/>
<dbReference type="Gene3D" id="3.40.50.1950">
    <property type="entry name" value="Flavin prenyltransferase-like"/>
    <property type="match status" value="1"/>
</dbReference>
<keyword evidence="1 7" id="KW-0637">Prenyltransferase</keyword>
<dbReference type="PANTHER" id="PTHR43374:SF1">
    <property type="entry name" value="FLAVIN PRENYLTRANSFERASE PAD1, MITOCHONDRIAL"/>
    <property type="match status" value="1"/>
</dbReference>
<feature type="binding site" evidence="7">
    <location>
        <position position="181"/>
    </location>
    <ligand>
        <name>dimethylallyl phosphate</name>
        <dbReference type="ChEBI" id="CHEBI:88052"/>
    </ligand>
</feature>
<evidence type="ECO:0000259" key="8">
    <source>
        <dbReference type="Pfam" id="PF02441"/>
    </source>
</evidence>
<evidence type="ECO:0000256" key="3">
    <source>
        <dbReference type="ARBA" id="ARBA00022643"/>
    </source>
</evidence>
<dbReference type="PANTHER" id="PTHR43374">
    <property type="entry name" value="FLAVIN PRENYLTRANSFERASE"/>
    <property type="match status" value="1"/>
</dbReference>
<dbReference type="GO" id="GO:0106141">
    <property type="term" value="F:flavin prenyltransferase activity"/>
    <property type="evidence" value="ECO:0007669"/>
    <property type="project" value="UniProtKB-EC"/>
</dbReference>
<comment type="caution">
    <text evidence="9">The sequence shown here is derived from an EMBL/GenBank/DDBJ whole genome shotgun (WGS) entry which is preliminary data.</text>
</comment>
<dbReference type="EMBL" id="VJVV01000007">
    <property type="protein sequence ID" value="TRO80674.1"/>
    <property type="molecule type" value="Genomic_DNA"/>
</dbReference>
<dbReference type="InterPro" id="IPR003382">
    <property type="entry name" value="Flavoprotein"/>
</dbReference>
<sequence length="205" mass="22700">MQHIVVAITGASGSIYGVRLVEELLKADCRVTLLVTRSGFDVLRYETGLDLSGSVAERREQLRARFDAPERLDHYDEDDLFAPVASGSSAPDAMVVCPCSMGTAGRIAAGLANNLVERVADVALKERRELLLVPRETPFNRIHLENLLRLDQAGARILPAMPAFYHRPRSIDELVDFLVGKILDNLRIPHRLFPRWGEGSATAKD</sequence>
<dbReference type="InterPro" id="IPR004507">
    <property type="entry name" value="UbiX-like"/>
</dbReference>
<evidence type="ECO:0000313" key="10">
    <source>
        <dbReference type="Proteomes" id="UP000317155"/>
    </source>
</evidence>
<dbReference type="Pfam" id="PF02441">
    <property type="entry name" value="Flavoprotein"/>
    <property type="match status" value="1"/>
</dbReference>
<accession>A0A550JBS0</accession>
<evidence type="ECO:0000256" key="1">
    <source>
        <dbReference type="ARBA" id="ARBA00022602"/>
    </source>
</evidence>
<dbReference type="Proteomes" id="UP000317155">
    <property type="component" value="Unassembled WGS sequence"/>
</dbReference>
<feature type="binding site" evidence="7">
    <location>
        <begin position="100"/>
        <end position="103"/>
    </location>
    <ligand>
        <name>FMN</name>
        <dbReference type="ChEBI" id="CHEBI:58210"/>
    </ligand>
</feature>
<dbReference type="GO" id="GO:0016831">
    <property type="term" value="F:carboxy-lyase activity"/>
    <property type="evidence" value="ECO:0007669"/>
    <property type="project" value="TreeGrafter"/>
</dbReference>
<comment type="catalytic activity">
    <reaction evidence="5 7">
        <text>dimethylallyl phosphate + FMNH2 = prenylated FMNH2 + phosphate</text>
        <dbReference type="Rhea" id="RHEA:37743"/>
        <dbReference type="ChEBI" id="CHEBI:43474"/>
        <dbReference type="ChEBI" id="CHEBI:57618"/>
        <dbReference type="ChEBI" id="CHEBI:87467"/>
        <dbReference type="ChEBI" id="CHEBI:88052"/>
        <dbReference type="EC" id="2.5.1.129"/>
    </reaction>
</comment>
<evidence type="ECO:0000256" key="5">
    <source>
        <dbReference type="ARBA" id="ARBA00050612"/>
    </source>
</evidence>
<feature type="binding site" evidence="7">
    <location>
        <begin position="10"/>
        <end position="12"/>
    </location>
    <ligand>
        <name>FMN</name>
        <dbReference type="ChEBI" id="CHEBI:58210"/>
    </ligand>
</feature>
<dbReference type="HAMAP" id="MF_01984">
    <property type="entry name" value="ubiX_pad"/>
    <property type="match status" value="1"/>
</dbReference>
<evidence type="ECO:0000256" key="2">
    <source>
        <dbReference type="ARBA" id="ARBA00022630"/>
    </source>
</evidence>
<dbReference type="SUPFAM" id="SSF52507">
    <property type="entry name" value="Homo-oligomeric flavin-containing Cys decarboxylases, HFCD"/>
    <property type="match status" value="1"/>
</dbReference>
<feature type="binding site" evidence="7">
    <location>
        <position position="165"/>
    </location>
    <ligand>
        <name>dimethylallyl phosphate</name>
        <dbReference type="ChEBI" id="CHEBI:88052"/>
    </ligand>
</feature>
<dbReference type="InterPro" id="IPR036551">
    <property type="entry name" value="Flavin_trans-like"/>
</dbReference>
<evidence type="ECO:0000256" key="7">
    <source>
        <dbReference type="HAMAP-Rule" id="MF_01984"/>
    </source>
</evidence>
<feature type="binding site" evidence="7">
    <location>
        <position position="135"/>
    </location>
    <ligand>
        <name>FMN</name>
        <dbReference type="ChEBI" id="CHEBI:58210"/>
    </ligand>
</feature>
<gene>
    <name evidence="7" type="primary">ubiX</name>
    <name evidence="9" type="ORF">FL622_11015</name>
</gene>
<reference evidence="9 10" key="1">
    <citation type="submission" date="2019-07" db="EMBL/GenBank/DDBJ databases">
        <title>Insights of Desulfuromonas acetexigens electromicrobiology.</title>
        <authorList>
            <person name="Katuri K."/>
            <person name="Sapireddy V."/>
            <person name="Shaw D.R."/>
            <person name="Saikaly P."/>
        </authorList>
    </citation>
    <scope>NUCLEOTIDE SEQUENCE [LARGE SCALE GENOMIC DNA]</scope>
    <source>
        <strain evidence="9 10">2873</strain>
    </source>
</reference>
<name>A0A550JBS0_9BACT</name>
<comment type="function">
    <text evidence="7">Flavin prenyltransferase that catalyzes the synthesis of the prenylated FMN cofactor (prenyl-FMN) for 4-hydroxy-3-polyprenylbenzoic acid decarboxylase UbiD. The prenyltransferase is metal-independent and links a dimethylallyl moiety from dimethylallyl monophosphate (DMAP) to the flavin N5 and C6 atoms of FMN.</text>
</comment>
<evidence type="ECO:0000256" key="6">
    <source>
        <dbReference type="ARBA" id="ARBA00060793"/>
    </source>
</evidence>
<organism evidence="9 10">
    <name type="scientific">Trichloromonas acetexigens</name>
    <dbReference type="NCBI Taxonomy" id="38815"/>
    <lineage>
        <taxon>Bacteria</taxon>
        <taxon>Pseudomonadati</taxon>
        <taxon>Thermodesulfobacteriota</taxon>
        <taxon>Desulfuromonadia</taxon>
        <taxon>Desulfuromonadales</taxon>
        <taxon>Trichloromonadaceae</taxon>
        <taxon>Trichloromonas</taxon>
    </lineage>
</organism>
<dbReference type="OrthoDB" id="9781577at2"/>
<dbReference type="FunFam" id="3.40.50.1950:FF:000001">
    <property type="entry name" value="Flavin prenyltransferase UbiX"/>
    <property type="match status" value="1"/>
</dbReference>